<comment type="caution">
    <text evidence="2">The sequence shown here is derived from an EMBL/GenBank/DDBJ whole genome shotgun (WGS) entry which is preliminary data.</text>
</comment>
<dbReference type="GO" id="GO:0016872">
    <property type="term" value="F:intramolecular lyase activity"/>
    <property type="evidence" value="ECO:0007669"/>
    <property type="project" value="InterPro"/>
</dbReference>
<evidence type="ECO:0000259" key="1">
    <source>
        <dbReference type="Pfam" id="PF16035"/>
    </source>
</evidence>
<dbReference type="PANTHER" id="PTHR47284">
    <property type="entry name" value="FATTY-ACID-BINDING PROTEIN 2"/>
    <property type="match status" value="1"/>
</dbReference>
<evidence type="ECO:0000313" key="3">
    <source>
        <dbReference type="Proteomes" id="UP001050691"/>
    </source>
</evidence>
<organism evidence="2 3">
    <name type="scientific">Clathrus columnatus</name>
    <dbReference type="NCBI Taxonomy" id="1419009"/>
    <lineage>
        <taxon>Eukaryota</taxon>
        <taxon>Fungi</taxon>
        <taxon>Dikarya</taxon>
        <taxon>Basidiomycota</taxon>
        <taxon>Agaricomycotina</taxon>
        <taxon>Agaricomycetes</taxon>
        <taxon>Phallomycetidae</taxon>
        <taxon>Phallales</taxon>
        <taxon>Clathraceae</taxon>
        <taxon>Clathrus</taxon>
    </lineage>
</organism>
<dbReference type="Gene3D" id="3.50.70.10">
    <property type="match status" value="1"/>
</dbReference>
<dbReference type="InterPro" id="IPR016087">
    <property type="entry name" value="Chalcone_isomerase"/>
</dbReference>
<dbReference type="Proteomes" id="UP001050691">
    <property type="component" value="Unassembled WGS sequence"/>
</dbReference>
<dbReference type="InterPro" id="IPR016088">
    <property type="entry name" value="Chalcone_isomerase_3-sand"/>
</dbReference>
<dbReference type="Pfam" id="PF16035">
    <property type="entry name" value="Chalcone_2"/>
    <property type="match status" value="2"/>
</dbReference>
<dbReference type="EMBL" id="BPWL01000004">
    <property type="protein sequence ID" value="GJJ09465.1"/>
    <property type="molecule type" value="Genomic_DNA"/>
</dbReference>
<sequence length="242" mass="26855">MFRLLAFRSLRLTSTRCSVAGRIPIYALTVAGTGIAVSLKPTIFLDASTSIDLVRDIATDIEFPAVLRIPSRFPLPEYTLLGVGVRKVSFFGIKVYSVAFYADLTKIPPLDALTTTEEKVTQIIRNTSCVIRIVPTRSTSYSHLRDGFMRALQGRLTSQKRQHLITDQEENLLVTPMLKFKSLFPSTAIEKHAPLDVISLPPTNSQEARLIIRDLGSVTSTWLAREFILAYFEGEGISPPVG</sequence>
<name>A0AAV5A5A0_9AGAM</name>
<dbReference type="AlphaFoldDB" id="A0AAV5A5A0"/>
<gene>
    <name evidence="2" type="ORF">Clacol_003688</name>
</gene>
<dbReference type="InterPro" id="IPR036298">
    <property type="entry name" value="Chalcone_isomerase_sf"/>
</dbReference>
<feature type="domain" description="Chalcone isomerase" evidence="1">
    <location>
        <begin position="77"/>
        <end position="117"/>
    </location>
</feature>
<reference evidence="2" key="1">
    <citation type="submission" date="2021-10" db="EMBL/GenBank/DDBJ databases">
        <title>De novo Genome Assembly of Clathrus columnatus (Basidiomycota, Fungi) Using Illumina and Nanopore Sequence Data.</title>
        <authorList>
            <person name="Ogiso-Tanaka E."/>
            <person name="Itagaki H."/>
            <person name="Hosoya T."/>
            <person name="Hosaka K."/>
        </authorList>
    </citation>
    <scope>NUCLEOTIDE SEQUENCE</scope>
    <source>
        <strain evidence="2">MO-923</strain>
    </source>
</reference>
<dbReference type="PANTHER" id="PTHR47284:SF3">
    <property type="entry name" value="FATTY-ACID-BINDING PROTEIN 2"/>
    <property type="match status" value="1"/>
</dbReference>
<proteinExistence type="predicted"/>
<protein>
    <recommendedName>
        <fullName evidence="1">Chalcone isomerase domain-containing protein</fullName>
    </recommendedName>
</protein>
<accession>A0AAV5A5A0</accession>
<dbReference type="SUPFAM" id="SSF54626">
    <property type="entry name" value="Chalcone isomerase"/>
    <property type="match status" value="1"/>
</dbReference>
<keyword evidence="3" id="KW-1185">Reference proteome</keyword>
<evidence type="ECO:0000313" key="2">
    <source>
        <dbReference type="EMBL" id="GJJ09465.1"/>
    </source>
</evidence>
<feature type="domain" description="Chalcone isomerase" evidence="1">
    <location>
        <begin position="120"/>
        <end position="235"/>
    </location>
</feature>